<organism evidence="3">
    <name type="scientific">Clastoptera arizonana</name>
    <name type="common">Arizona spittle bug</name>
    <dbReference type="NCBI Taxonomy" id="38151"/>
    <lineage>
        <taxon>Eukaryota</taxon>
        <taxon>Metazoa</taxon>
        <taxon>Ecdysozoa</taxon>
        <taxon>Arthropoda</taxon>
        <taxon>Hexapoda</taxon>
        <taxon>Insecta</taxon>
        <taxon>Pterygota</taxon>
        <taxon>Neoptera</taxon>
        <taxon>Paraneoptera</taxon>
        <taxon>Hemiptera</taxon>
        <taxon>Auchenorrhyncha</taxon>
        <taxon>Cercopoidea</taxon>
        <taxon>Clastopteridae</taxon>
        <taxon>Clastoptera</taxon>
    </lineage>
</organism>
<feature type="chain" id="PRO_5008581090" description="Ig-like domain-containing protein" evidence="1">
    <location>
        <begin position="31"/>
        <end position="229"/>
    </location>
</feature>
<dbReference type="PANTHER" id="PTHR21261:SF2">
    <property type="entry name" value="GH04238P-RELATED"/>
    <property type="match status" value="1"/>
</dbReference>
<dbReference type="InterPro" id="IPR007110">
    <property type="entry name" value="Ig-like_dom"/>
</dbReference>
<gene>
    <name evidence="3" type="ORF">g.6545</name>
</gene>
<dbReference type="SUPFAM" id="SSF48726">
    <property type="entry name" value="Immunoglobulin"/>
    <property type="match status" value="1"/>
</dbReference>
<feature type="domain" description="Ig-like" evidence="2">
    <location>
        <begin position="26"/>
        <end position="151"/>
    </location>
</feature>
<dbReference type="Gene3D" id="2.60.40.10">
    <property type="entry name" value="Immunoglobulins"/>
    <property type="match status" value="1"/>
</dbReference>
<dbReference type="AlphaFoldDB" id="A0A1B6D5H6"/>
<dbReference type="InterPro" id="IPR036179">
    <property type="entry name" value="Ig-like_dom_sf"/>
</dbReference>
<evidence type="ECO:0000259" key="2">
    <source>
        <dbReference type="PROSITE" id="PS50835"/>
    </source>
</evidence>
<dbReference type="InterPro" id="IPR013783">
    <property type="entry name" value="Ig-like_fold"/>
</dbReference>
<evidence type="ECO:0000256" key="1">
    <source>
        <dbReference type="SAM" id="SignalP"/>
    </source>
</evidence>
<name>A0A1B6D5H6_9HEMI</name>
<dbReference type="PROSITE" id="PS50835">
    <property type="entry name" value="IG_LIKE"/>
    <property type="match status" value="1"/>
</dbReference>
<proteinExistence type="predicted"/>
<dbReference type="EMBL" id="GEDC01016357">
    <property type="protein sequence ID" value="JAS20941.1"/>
    <property type="molecule type" value="Transcribed_RNA"/>
</dbReference>
<feature type="non-terminal residue" evidence="3">
    <location>
        <position position="229"/>
    </location>
</feature>
<dbReference type="PANTHER" id="PTHR21261">
    <property type="entry name" value="BEAT PROTEIN"/>
    <property type="match status" value="1"/>
</dbReference>
<keyword evidence="1" id="KW-0732">Signal</keyword>
<protein>
    <recommendedName>
        <fullName evidence="2">Ig-like domain-containing protein</fullName>
    </recommendedName>
</protein>
<accession>A0A1B6D5H6</accession>
<feature type="signal peptide" evidence="1">
    <location>
        <begin position="1"/>
        <end position="30"/>
    </location>
</feature>
<reference evidence="3" key="1">
    <citation type="submission" date="2015-12" db="EMBL/GenBank/DDBJ databases">
        <title>De novo transcriptome assembly of four potential Pierce s Disease insect vectors from Arizona vineyards.</title>
        <authorList>
            <person name="Tassone E.E."/>
        </authorList>
    </citation>
    <scope>NUCLEOTIDE SEQUENCE</scope>
</reference>
<evidence type="ECO:0000313" key="3">
    <source>
        <dbReference type="EMBL" id="JAS20941.1"/>
    </source>
</evidence>
<sequence length="229" mass="25665">MPCSSVDMPISSRLLHLVFTLVQFLPQYYGAYDVQITDLKVPPKVQNGSSHVILDCEYTVRSVGDQSGLVVKWFFQNSATPVYQWIYGQKPQDLGVLRGRLLLDYNASNQSTTRHRALYIVNPTTELSGEYKCSVSTFTDEDFMIKTMTVYSLEKSWKMFHVKTEAASLINITCLAQGIYPEPQMILAKGVDEKSLQTMPGLSVQNSLRDGAYDVSASAMLHESDLNIS</sequence>